<evidence type="ECO:0000256" key="2">
    <source>
        <dbReference type="ARBA" id="ARBA00022606"/>
    </source>
</evidence>
<organism evidence="10 11">
    <name type="scientific">Diatraea saccharalis</name>
    <name type="common">sugarcane borer</name>
    <dbReference type="NCBI Taxonomy" id="40085"/>
    <lineage>
        <taxon>Eukaryota</taxon>
        <taxon>Metazoa</taxon>
        <taxon>Ecdysozoa</taxon>
        <taxon>Arthropoda</taxon>
        <taxon>Hexapoda</taxon>
        <taxon>Insecta</taxon>
        <taxon>Pterygota</taxon>
        <taxon>Neoptera</taxon>
        <taxon>Endopterygota</taxon>
        <taxon>Lepidoptera</taxon>
        <taxon>Glossata</taxon>
        <taxon>Ditrysia</taxon>
        <taxon>Pyraloidea</taxon>
        <taxon>Crambidae</taxon>
        <taxon>Crambinae</taxon>
        <taxon>Diatraea</taxon>
    </lineage>
</organism>
<dbReference type="GO" id="GO:0005549">
    <property type="term" value="F:odorant binding"/>
    <property type="evidence" value="ECO:0007669"/>
    <property type="project" value="InterPro"/>
</dbReference>
<dbReference type="GO" id="GO:0004984">
    <property type="term" value="F:olfactory receptor activity"/>
    <property type="evidence" value="ECO:0007669"/>
    <property type="project" value="InterPro"/>
</dbReference>
<evidence type="ECO:0000256" key="6">
    <source>
        <dbReference type="ARBA" id="ARBA00023136"/>
    </source>
</evidence>
<keyword evidence="4" id="KW-0552">Olfaction</keyword>
<keyword evidence="2" id="KW-0716">Sensory transduction</keyword>
<evidence type="ECO:0000256" key="8">
    <source>
        <dbReference type="ARBA" id="ARBA00023224"/>
    </source>
</evidence>
<evidence type="ECO:0000256" key="9">
    <source>
        <dbReference type="SAM" id="Phobius"/>
    </source>
</evidence>
<keyword evidence="5 9" id="KW-1133">Transmembrane helix</keyword>
<dbReference type="OrthoDB" id="6678752at2759"/>
<dbReference type="Proteomes" id="UP001153714">
    <property type="component" value="Chromosome 11"/>
</dbReference>
<dbReference type="EMBL" id="OU893342">
    <property type="protein sequence ID" value="CAG9783783.1"/>
    <property type="molecule type" value="Genomic_DNA"/>
</dbReference>
<evidence type="ECO:0000256" key="7">
    <source>
        <dbReference type="ARBA" id="ARBA00023170"/>
    </source>
</evidence>
<dbReference type="GO" id="GO:0007165">
    <property type="term" value="P:signal transduction"/>
    <property type="evidence" value="ECO:0007669"/>
    <property type="project" value="UniProtKB-KW"/>
</dbReference>
<proteinExistence type="predicted"/>
<sequence length="89" mass="9876">MEPDALARYGPLTVIIFGQLISVSVVFEIVETKSDKLRDAVYEMPWESMDQSNQRSVCIFLRRSQTSIQVTAMGMTSVGVQTMVNVSSA</sequence>
<gene>
    <name evidence="10" type="ORF">DIATSA_LOCUS1929</name>
</gene>
<dbReference type="InterPro" id="IPR004117">
    <property type="entry name" value="7tm6_olfct_rcpt"/>
</dbReference>
<comment type="subcellular location">
    <subcellularLocation>
        <location evidence="1">Membrane</location>
        <topology evidence="1">Multi-pass membrane protein</topology>
    </subcellularLocation>
</comment>
<protein>
    <submittedName>
        <fullName evidence="10">Uncharacterized protein</fullName>
    </submittedName>
</protein>
<dbReference type="GO" id="GO:0016020">
    <property type="term" value="C:membrane"/>
    <property type="evidence" value="ECO:0007669"/>
    <property type="project" value="UniProtKB-SubCell"/>
</dbReference>
<dbReference type="Pfam" id="PF02949">
    <property type="entry name" value="7tm_6"/>
    <property type="match status" value="1"/>
</dbReference>
<feature type="transmembrane region" description="Helical" evidence="9">
    <location>
        <begin position="12"/>
        <end position="30"/>
    </location>
</feature>
<evidence type="ECO:0000256" key="3">
    <source>
        <dbReference type="ARBA" id="ARBA00022692"/>
    </source>
</evidence>
<evidence type="ECO:0000256" key="5">
    <source>
        <dbReference type="ARBA" id="ARBA00022989"/>
    </source>
</evidence>
<reference evidence="10" key="1">
    <citation type="submission" date="2021-12" db="EMBL/GenBank/DDBJ databases">
        <authorList>
            <person name="King R."/>
        </authorList>
    </citation>
    <scope>NUCLEOTIDE SEQUENCE</scope>
</reference>
<dbReference type="AlphaFoldDB" id="A0A9N9W821"/>
<keyword evidence="8" id="KW-0807">Transducer</keyword>
<reference evidence="10" key="2">
    <citation type="submission" date="2022-10" db="EMBL/GenBank/DDBJ databases">
        <authorList>
            <consortium name="ENA_rothamsted_submissions"/>
            <consortium name="culmorum"/>
            <person name="King R."/>
        </authorList>
    </citation>
    <scope>NUCLEOTIDE SEQUENCE</scope>
</reference>
<keyword evidence="3 9" id="KW-0812">Transmembrane</keyword>
<evidence type="ECO:0000256" key="1">
    <source>
        <dbReference type="ARBA" id="ARBA00004141"/>
    </source>
</evidence>
<accession>A0A9N9W821</accession>
<keyword evidence="11" id="KW-1185">Reference proteome</keyword>
<evidence type="ECO:0000313" key="11">
    <source>
        <dbReference type="Proteomes" id="UP001153714"/>
    </source>
</evidence>
<keyword evidence="6 9" id="KW-0472">Membrane</keyword>
<name>A0A9N9W821_9NEOP</name>
<evidence type="ECO:0000256" key="4">
    <source>
        <dbReference type="ARBA" id="ARBA00022725"/>
    </source>
</evidence>
<evidence type="ECO:0000313" key="10">
    <source>
        <dbReference type="EMBL" id="CAG9783783.1"/>
    </source>
</evidence>
<keyword evidence="7" id="KW-0675">Receptor</keyword>